<protein>
    <submittedName>
        <fullName evidence="1">Uncharacterized protein</fullName>
    </submittedName>
</protein>
<dbReference type="OMA" id="FQRIRHQ"/>
<dbReference type="HOGENOM" id="CLU_2622221_0_0_1"/>
<reference evidence="2" key="2">
    <citation type="journal article" date="2014" name="PLoS ONE">
        <title>Genome and Transcriptome Analysis of the Fungal Pathogen Fusarium oxysporum f. sp. cubense Causing Banana Vascular Wilt Disease.</title>
        <authorList>
            <person name="Guo L."/>
            <person name="Han L."/>
            <person name="Yang L."/>
            <person name="Zeng H."/>
            <person name="Fan D."/>
            <person name="Zhu Y."/>
            <person name="Feng Y."/>
            <person name="Wang G."/>
            <person name="Peng C."/>
            <person name="Jiang X."/>
            <person name="Zhou D."/>
            <person name="Ni P."/>
            <person name="Liang C."/>
            <person name="Liu L."/>
            <person name="Wang J."/>
            <person name="Mao C."/>
            <person name="Fang X."/>
            <person name="Peng M."/>
            <person name="Huang J."/>
        </authorList>
    </citation>
    <scope>NUCLEOTIDE SEQUENCE [LARGE SCALE GENOMIC DNA]</scope>
    <source>
        <strain evidence="2">race 1</strain>
    </source>
</reference>
<dbReference type="EMBL" id="KB730103">
    <property type="protein sequence ID" value="ENH72286.1"/>
    <property type="molecule type" value="Genomic_DNA"/>
</dbReference>
<gene>
    <name evidence="1" type="ORF">FOC1_g10004524</name>
</gene>
<accession>N4UTZ4</accession>
<dbReference type="Proteomes" id="UP000016928">
    <property type="component" value="Unassembled WGS sequence"/>
</dbReference>
<sequence>MDTATATSQLQLSDPLLRRAVYGTTSALTSGQPVPRHQRFQKIGYKQRRMVYTNKRYPMVLLKQLTQCLTSWLRSLTTH</sequence>
<evidence type="ECO:0000313" key="1">
    <source>
        <dbReference type="EMBL" id="ENH72286.1"/>
    </source>
</evidence>
<proteinExistence type="predicted"/>
<dbReference type="AlphaFoldDB" id="N4UTZ4"/>
<reference evidence="2" key="1">
    <citation type="submission" date="2012-09" db="EMBL/GenBank/DDBJ databases">
        <title>Genome sequencing and comparative transcriptomics of race 1 and race 4 of banana pathogen: Fusarium oxysporum f. sp. cubense.</title>
        <authorList>
            <person name="Fang X."/>
            <person name="Huang J."/>
        </authorList>
    </citation>
    <scope>NUCLEOTIDE SEQUENCE [LARGE SCALE GENOMIC DNA]</scope>
    <source>
        <strain evidence="2">race 1</strain>
    </source>
</reference>
<organism evidence="1 2">
    <name type="scientific">Fusarium oxysporum f. sp. cubense (strain race 1)</name>
    <name type="common">Panama disease fungus</name>
    <dbReference type="NCBI Taxonomy" id="1229664"/>
    <lineage>
        <taxon>Eukaryota</taxon>
        <taxon>Fungi</taxon>
        <taxon>Dikarya</taxon>
        <taxon>Ascomycota</taxon>
        <taxon>Pezizomycotina</taxon>
        <taxon>Sordariomycetes</taxon>
        <taxon>Hypocreomycetidae</taxon>
        <taxon>Hypocreales</taxon>
        <taxon>Nectriaceae</taxon>
        <taxon>Fusarium</taxon>
        <taxon>Fusarium oxysporum species complex</taxon>
    </lineage>
</organism>
<dbReference type="VEuPathDB" id="FungiDB:FOC1_g10004524"/>
<name>N4UTZ4_FUSC1</name>
<evidence type="ECO:0000313" key="2">
    <source>
        <dbReference type="Proteomes" id="UP000016928"/>
    </source>
</evidence>